<evidence type="ECO:0000256" key="1">
    <source>
        <dbReference type="ARBA" id="ARBA00007557"/>
    </source>
</evidence>
<comment type="similarity">
    <text evidence="1">Belongs to the ETF beta-subunit/FixA family.</text>
</comment>
<dbReference type="PANTHER" id="PTHR21294:SF17">
    <property type="entry name" value="PROTEIN FIXA"/>
    <property type="match status" value="1"/>
</dbReference>
<accession>Q24QV5</accession>
<gene>
    <name evidence="5" type="ordered locus">DSY3798</name>
</gene>
<dbReference type="EMBL" id="AP008230">
    <property type="protein sequence ID" value="BAE85587.1"/>
    <property type="molecule type" value="Genomic_DNA"/>
</dbReference>
<dbReference type="PROSITE" id="PS01065">
    <property type="entry name" value="ETF_BETA"/>
    <property type="match status" value="1"/>
</dbReference>
<evidence type="ECO:0000313" key="5">
    <source>
        <dbReference type="EMBL" id="BAE85587.1"/>
    </source>
</evidence>
<dbReference type="STRING" id="138119.DSY3798"/>
<evidence type="ECO:0000256" key="3">
    <source>
        <dbReference type="ARBA" id="ARBA00049933"/>
    </source>
</evidence>
<evidence type="ECO:0000259" key="4">
    <source>
        <dbReference type="SMART" id="SM00893"/>
    </source>
</evidence>
<comment type="cofactor">
    <cofactor evidence="3">
        <name>AMP</name>
        <dbReference type="ChEBI" id="CHEBI:456215"/>
    </cofactor>
</comment>
<proteinExistence type="inferred from homology"/>
<dbReference type="InterPro" id="IPR014729">
    <property type="entry name" value="Rossmann-like_a/b/a_fold"/>
</dbReference>
<evidence type="ECO:0000256" key="2">
    <source>
        <dbReference type="ARBA" id="ARBA00042002"/>
    </source>
</evidence>
<organism evidence="5 6">
    <name type="scientific">Desulfitobacterium hafniense (strain Y51)</name>
    <dbReference type="NCBI Taxonomy" id="138119"/>
    <lineage>
        <taxon>Bacteria</taxon>
        <taxon>Bacillati</taxon>
        <taxon>Bacillota</taxon>
        <taxon>Clostridia</taxon>
        <taxon>Eubacteriales</taxon>
        <taxon>Desulfitobacteriaceae</taxon>
        <taxon>Desulfitobacterium</taxon>
    </lineage>
</organism>
<dbReference type="KEGG" id="dsy:DSY3798"/>
<dbReference type="RefSeq" id="WP_011461384.1">
    <property type="nucleotide sequence ID" value="NC_007907.1"/>
</dbReference>
<name>Q24QV5_DESHY</name>
<dbReference type="eggNOG" id="COG2086">
    <property type="taxonomic scope" value="Bacteria"/>
</dbReference>
<dbReference type="SMART" id="SM00893">
    <property type="entry name" value="ETF"/>
    <property type="match status" value="1"/>
</dbReference>
<sequence>MNVVACYKIVPEEQDIVIRSDRSLSFDKAEWKIGQYDLPAVEAGAQIVEAVGGKLSVLSVGAKPLENSKLKKGILSRGPQEAFLVVDESLADGDTHQTARALAGALAQINGFDLVLCGEGSSDLYAQQVGSQLGELLNVTTLNGISKITPEDGKLIVERTLEEEVEVLEVTLPAVLSVTTDITIPRIATMKEILAAGKKAVTQWSLADIAVADQDKPTEILSTLAPPQADRKRIIVEGESEDEIQKFFENLRKEL</sequence>
<dbReference type="Gene3D" id="3.40.50.620">
    <property type="entry name" value="HUPs"/>
    <property type="match status" value="1"/>
</dbReference>
<dbReference type="AlphaFoldDB" id="Q24QV5"/>
<protein>
    <recommendedName>
        <fullName evidence="2">Electron transfer flavoprotein small subunit</fullName>
    </recommendedName>
</protein>
<dbReference type="PANTHER" id="PTHR21294">
    <property type="entry name" value="ELECTRON TRANSFER FLAVOPROTEIN BETA-SUBUNIT"/>
    <property type="match status" value="1"/>
</dbReference>
<dbReference type="InterPro" id="IPR014730">
    <property type="entry name" value="ETF_a/b_N"/>
</dbReference>
<dbReference type="InterPro" id="IPR012255">
    <property type="entry name" value="ETF_b"/>
</dbReference>
<dbReference type="Pfam" id="PF01012">
    <property type="entry name" value="ETF"/>
    <property type="match status" value="1"/>
</dbReference>
<evidence type="ECO:0000313" key="6">
    <source>
        <dbReference type="Proteomes" id="UP000001946"/>
    </source>
</evidence>
<dbReference type="NCBIfam" id="NF002888">
    <property type="entry name" value="PRK03359.1"/>
    <property type="match status" value="1"/>
</dbReference>
<reference evidence="5 6" key="1">
    <citation type="journal article" date="2006" name="J. Bacteriol.">
        <title>Complete genome sequence of the dehalorespiring bacterium Desulfitobacterium hafniense Y51 and comparison with Dehalococcoides ethenogenes 195.</title>
        <authorList>
            <person name="Nonaka H."/>
            <person name="Keresztes G."/>
            <person name="Shinoda Y."/>
            <person name="Ikenaga Y."/>
            <person name="Abe M."/>
            <person name="Naito K."/>
            <person name="Inatomi K."/>
            <person name="Furukawa K."/>
            <person name="Inui M."/>
            <person name="Yukawa H."/>
        </authorList>
    </citation>
    <scope>NUCLEOTIDE SEQUENCE [LARGE SCALE GENOMIC DNA]</scope>
    <source>
        <strain evidence="5 6">Y51</strain>
    </source>
</reference>
<dbReference type="HOGENOM" id="CLU_060196_2_2_9"/>
<dbReference type="GO" id="GO:0009055">
    <property type="term" value="F:electron transfer activity"/>
    <property type="evidence" value="ECO:0007669"/>
    <property type="project" value="InterPro"/>
</dbReference>
<dbReference type="SUPFAM" id="SSF52402">
    <property type="entry name" value="Adenine nucleotide alpha hydrolases-like"/>
    <property type="match status" value="1"/>
</dbReference>
<dbReference type="InterPro" id="IPR000049">
    <property type="entry name" value="ET-Flavoprotein_bsu_CS"/>
</dbReference>
<keyword evidence="6" id="KW-1185">Reference proteome</keyword>
<dbReference type="PIRSF" id="PIRSF000090">
    <property type="entry name" value="Beta-ETF"/>
    <property type="match status" value="1"/>
</dbReference>
<dbReference type="NCBIfam" id="NF008998">
    <property type="entry name" value="PRK12342.1"/>
    <property type="match status" value="1"/>
</dbReference>
<dbReference type="Proteomes" id="UP000001946">
    <property type="component" value="Chromosome"/>
</dbReference>
<feature type="domain" description="Electron transfer flavoprotein alpha/beta-subunit N-terminal" evidence="4">
    <location>
        <begin position="21"/>
        <end position="213"/>
    </location>
</feature>